<dbReference type="CDD" id="cd07012">
    <property type="entry name" value="PBP2_Bug_TTT"/>
    <property type="match status" value="1"/>
</dbReference>
<evidence type="ECO:0000313" key="4">
    <source>
        <dbReference type="Proteomes" id="UP001352263"/>
    </source>
</evidence>
<dbReference type="Proteomes" id="UP001352263">
    <property type="component" value="Unassembled WGS sequence"/>
</dbReference>
<dbReference type="EMBL" id="JAWIIV010000011">
    <property type="protein sequence ID" value="MEC4720354.1"/>
    <property type="molecule type" value="Genomic_DNA"/>
</dbReference>
<evidence type="ECO:0000256" key="1">
    <source>
        <dbReference type="ARBA" id="ARBA00006987"/>
    </source>
</evidence>
<evidence type="ECO:0000256" key="2">
    <source>
        <dbReference type="SAM" id="SignalP"/>
    </source>
</evidence>
<dbReference type="Gene3D" id="3.40.190.10">
    <property type="entry name" value="Periplasmic binding protein-like II"/>
    <property type="match status" value="1"/>
</dbReference>
<dbReference type="InterPro" id="IPR042100">
    <property type="entry name" value="Bug_dom1"/>
</dbReference>
<dbReference type="Gene3D" id="3.40.190.150">
    <property type="entry name" value="Bordetella uptake gene, domain 1"/>
    <property type="match status" value="1"/>
</dbReference>
<name>A0ABU6J9M4_9BURK</name>
<keyword evidence="2" id="KW-0732">Signal</keyword>
<sequence length="325" mass="34304">MKHAISKLMTGVVLAAGAAASFANPAEGYPKATIKIIVNFPAGGTADILPRIIAQKLSDKWGQPVIVENRTGAGGNIGAEAVAKAAPDGYTLLATPPAPLAINQYLYKSLPFDPARFEPVTVLATVPNVLAVRANLPVKTAKDFIAYAKKEDGMVTVATQGNGTTSHLTASMFATQSGTKYTFVPYKGTAPALTDLMGGQVDVFFDNIASMSKLHETGKARILAVASANRSPLLPNMPTLSESVLPGFNASTFFAMAAPPGTPAEITQKLNGAIKDILKQKDVQQKFLEQGAEIVGNSPAEMKDFVMNERVRWKKVIDSAGVTMN</sequence>
<dbReference type="SUPFAM" id="SSF53850">
    <property type="entry name" value="Periplasmic binding protein-like II"/>
    <property type="match status" value="1"/>
</dbReference>
<protein>
    <submittedName>
        <fullName evidence="3">Tripartite tricarboxylate transporter substrate binding protein</fullName>
    </submittedName>
</protein>
<feature type="signal peptide" evidence="2">
    <location>
        <begin position="1"/>
        <end position="25"/>
    </location>
</feature>
<dbReference type="RefSeq" id="WP_326507071.1">
    <property type="nucleotide sequence ID" value="NZ_JAWIIV010000011.1"/>
</dbReference>
<keyword evidence="4" id="KW-1185">Reference proteome</keyword>
<gene>
    <name evidence="3" type="ORF">RY831_14425</name>
</gene>
<reference evidence="3 4" key="1">
    <citation type="submission" date="2023-10" db="EMBL/GenBank/DDBJ databases">
        <title>Noviherbaspirillum sp. CPCC 100848 genome assembly.</title>
        <authorList>
            <person name="Li X.Y."/>
            <person name="Fang X.M."/>
        </authorList>
    </citation>
    <scope>NUCLEOTIDE SEQUENCE [LARGE SCALE GENOMIC DNA]</scope>
    <source>
        <strain evidence="3 4">CPCC 100848</strain>
    </source>
</reference>
<dbReference type="PANTHER" id="PTHR42928">
    <property type="entry name" value="TRICARBOXYLATE-BINDING PROTEIN"/>
    <property type="match status" value="1"/>
</dbReference>
<dbReference type="PIRSF" id="PIRSF017082">
    <property type="entry name" value="YflP"/>
    <property type="match status" value="1"/>
</dbReference>
<comment type="similarity">
    <text evidence="1">Belongs to the UPF0065 (bug) family.</text>
</comment>
<dbReference type="Pfam" id="PF03401">
    <property type="entry name" value="TctC"/>
    <property type="match status" value="1"/>
</dbReference>
<dbReference type="InterPro" id="IPR005064">
    <property type="entry name" value="BUG"/>
</dbReference>
<feature type="chain" id="PRO_5046237134" evidence="2">
    <location>
        <begin position="26"/>
        <end position="325"/>
    </location>
</feature>
<comment type="caution">
    <text evidence="3">The sequence shown here is derived from an EMBL/GenBank/DDBJ whole genome shotgun (WGS) entry which is preliminary data.</text>
</comment>
<proteinExistence type="inferred from homology"/>
<organism evidence="3 4">
    <name type="scientific">Noviherbaspirillum album</name>
    <dbReference type="NCBI Taxonomy" id="3080276"/>
    <lineage>
        <taxon>Bacteria</taxon>
        <taxon>Pseudomonadati</taxon>
        <taxon>Pseudomonadota</taxon>
        <taxon>Betaproteobacteria</taxon>
        <taxon>Burkholderiales</taxon>
        <taxon>Oxalobacteraceae</taxon>
        <taxon>Noviherbaspirillum</taxon>
    </lineage>
</organism>
<dbReference type="PANTHER" id="PTHR42928:SF5">
    <property type="entry name" value="BLR1237 PROTEIN"/>
    <property type="match status" value="1"/>
</dbReference>
<evidence type="ECO:0000313" key="3">
    <source>
        <dbReference type="EMBL" id="MEC4720354.1"/>
    </source>
</evidence>
<accession>A0ABU6J9M4</accession>